<dbReference type="SMART" id="SM00631">
    <property type="entry name" value="Zn_pept"/>
    <property type="match status" value="1"/>
</dbReference>
<dbReference type="Pfam" id="PF00246">
    <property type="entry name" value="Peptidase_M14"/>
    <property type="match status" value="1"/>
</dbReference>
<evidence type="ECO:0000313" key="13">
    <source>
        <dbReference type="Proteomes" id="UP000030665"/>
    </source>
</evidence>
<keyword evidence="5" id="KW-0479">Metal-binding</keyword>
<comment type="caution">
    <text evidence="10">Lacks conserved residue(s) required for the propagation of feature annotation.</text>
</comment>
<organism evidence="12 13">
    <name type="scientific">Trichuris trichiura</name>
    <name type="common">Whipworm</name>
    <name type="synonym">Trichocephalus trichiurus</name>
    <dbReference type="NCBI Taxonomy" id="36087"/>
    <lineage>
        <taxon>Eukaryota</taxon>
        <taxon>Metazoa</taxon>
        <taxon>Ecdysozoa</taxon>
        <taxon>Nematoda</taxon>
        <taxon>Enoplea</taxon>
        <taxon>Dorylaimia</taxon>
        <taxon>Trichinellida</taxon>
        <taxon>Trichuridae</taxon>
        <taxon>Trichuris</taxon>
    </lineage>
</organism>
<dbReference type="STRING" id="36087.A0A077YWE9"/>
<dbReference type="GO" id="GO:0005615">
    <property type="term" value="C:extracellular space"/>
    <property type="evidence" value="ECO:0007669"/>
    <property type="project" value="TreeGrafter"/>
</dbReference>
<reference evidence="12" key="1">
    <citation type="submission" date="2014-01" db="EMBL/GenBank/DDBJ databases">
        <authorList>
            <person name="Aslett M."/>
        </authorList>
    </citation>
    <scope>NUCLEOTIDE SEQUENCE</scope>
</reference>
<feature type="domain" description="Peptidase M14" evidence="11">
    <location>
        <begin position="33"/>
        <end position="165"/>
    </location>
</feature>
<dbReference type="PANTHER" id="PTHR11705">
    <property type="entry name" value="PROTEASE FAMILY M14 CARBOXYPEPTIDASE A,B"/>
    <property type="match status" value="1"/>
</dbReference>
<keyword evidence="8" id="KW-0862">Zinc</keyword>
<sequence>MQLSKFLAHHRTMAKNYKLNNAKKEYDFFSFENYHPLKEIYGYLKAVQRKYPSITEIVKIGASYEEFFQIGKVKTNRIVWIDAGMHAREWIGPATAVFFINQLTENYGKIPTVTELVNKFNFYILPVLNPDGYEYSWTTVNNQPFTTSDVCRVAESTLEKIQSKE</sequence>
<evidence type="ECO:0000259" key="11">
    <source>
        <dbReference type="PROSITE" id="PS52035"/>
    </source>
</evidence>
<keyword evidence="13" id="KW-1185">Reference proteome</keyword>
<evidence type="ECO:0000256" key="3">
    <source>
        <dbReference type="ARBA" id="ARBA00022645"/>
    </source>
</evidence>
<dbReference type="AlphaFoldDB" id="A0A077YWE9"/>
<dbReference type="GO" id="GO:0006508">
    <property type="term" value="P:proteolysis"/>
    <property type="evidence" value="ECO:0007669"/>
    <property type="project" value="UniProtKB-KW"/>
</dbReference>
<keyword evidence="7" id="KW-0378">Hydrolase</keyword>
<comment type="cofactor">
    <cofactor evidence="1">
        <name>Zn(2+)</name>
        <dbReference type="ChEBI" id="CHEBI:29105"/>
    </cofactor>
</comment>
<reference evidence="12" key="2">
    <citation type="submission" date="2014-03" db="EMBL/GenBank/DDBJ databases">
        <title>The whipworm genome and dual-species transcriptomics of an intimate host-pathogen interaction.</title>
        <authorList>
            <person name="Foth B.J."/>
            <person name="Tsai I.J."/>
            <person name="Reid A.J."/>
            <person name="Bancroft A.J."/>
            <person name="Nichol S."/>
            <person name="Tracey A."/>
            <person name="Holroyd N."/>
            <person name="Cotton J.A."/>
            <person name="Stanley E.J."/>
            <person name="Zarowiecki M."/>
            <person name="Liu J.Z."/>
            <person name="Huckvale T."/>
            <person name="Cooper P.J."/>
            <person name="Grencis R.K."/>
            <person name="Berriman M."/>
        </authorList>
    </citation>
    <scope>NUCLEOTIDE SEQUENCE [LARGE SCALE GENOMIC DNA]</scope>
</reference>
<dbReference type="Gene3D" id="3.40.630.10">
    <property type="entry name" value="Zn peptidases"/>
    <property type="match status" value="1"/>
</dbReference>
<evidence type="ECO:0000256" key="6">
    <source>
        <dbReference type="ARBA" id="ARBA00022729"/>
    </source>
</evidence>
<proteinExistence type="inferred from homology"/>
<comment type="similarity">
    <text evidence="2 10">Belongs to the peptidase M14 family.</text>
</comment>
<keyword evidence="9" id="KW-0482">Metalloprotease</keyword>
<name>A0A077YWE9_TRITR</name>
<keyword evidence="6" id="KW-0732">Signal</keyword>
<evidence type="ECO:0000256" key="2">
    <source>
        <dbReference type="ARBA" id="ARBA00005988"/>
    </source>
</evidence>
<evidence type="ECO:0000256" key="8">
    <source>
        <dbReference type="ARBA" id="ARBA00022833"/>
    </source>
</evidence>
<dbReference type="Proteomes" id="UP000030665">
    <property type="component" value="Unassembled WGS sequence"/>
</dbReference>
<dbReference type="GO" id="GO:0008270">
    <property type="term" value="F:zinc ion binding"/>
    <property type="evidence" value="ECO:0007669"/>
    <property type="project" value="InterPro"/>
</dbReference>
<keyword evidence="4" id="KW-0645">Protease</keyword>
<dbReference type="FunFam" id="3.40.630.10:FF:000084">
    <property type="entry name" value="Carboxypeptidase B2"/>
    <property type="match status" value="1"/>
</dbReference>
<protein>
    <submittedName>
        <fullName evidence="12">Peptidase M14 domain containing protein</fullName>
    </submittedName>
</protein>
<evidence type="ECO:0000256" key="9">
    <source>
        <dbReference type="ARBA" id="ARBA00023049"/>
    </source>
</evidence>
<dbReference type="GO" id="GO:0004181">
    <property type="term" value="F:metallocarboxypeptidase activity"/>
    <property type="evidence" value="ECO:0007669"/>
    <property type="project" value="InterPro"/>
</dbReference>
<dbReference type="EMBL" id="HG805820">
    <property type="protein sequence ID" value="CDW52367.1"/>
    <property type="molecule type" value="Genomic_DNA"/>
</dbReference>
<evidence type="ECO:0000256" key="7">
    <source>
        <dbReference type="ARBA" id="ARBA00022801"/>
    </source>
</evidence>
<accession>A0A077YWE9</accession>
<evidence type="ECO:0000313" key="12">
    <source>
        <dbReference type="EMBL" id="CDW52367.1"/>
    </source>
</evidence>
<evidence type="ECO:0000256" key="5">
    <source>
        <dbReference type="ARBA" id="ARBA00022723"/>
    </source>
</evidence>
<dbReference type="InterPro" id="IPR000834">
    <property type="entry name" value="Peptidase_M14"/>
</dbReference>
<dbReference type="OrthoDB" id="3626597at2759"/>
<keyword evidence="3" id="KW-0121">Carboxypeptidase</keyword>
<dbReference type="PANTHER" id="PTHR11705:SF91">
    <property type="entry name" value="FI01817P-RELATED"/>
    <property type="match status" value="1"/>
</dbReference>
<evidence type="ECO:0000256" key="1">
    <source>
        <dbReference type="ARBA" id="ARBA00001947"/>
    </source>
</evidence>
<gene>
    <name evidence="12" type="ORF">TTRE_0000062601</name>
</gene>
<evidence type="ECO:0000256" key="10">
    <source>
        <dbReference type="PROSITE-ProRule" id="PRU01379"/>
    </source>
</evidence>
<evidence type="ECO:0000256" key="4">
    <source>
        <dbReference type="ARBA" id="ARBA00022670"/>
    </source>
</evidence>
<dbReference type="SUPFAM" id="SSF53187">
    <property type="entry name" value="Zn-dependent exopeptidases"/>
    <property type="match status" value="1"/>
</dbReference>
<dbReference type="PROSITE" id="PS52035">
    <property type="entry name" value="PEPTIDASE_M14"/>
    <property type="match status" value="1"/>
</dbReference>